<feature type="signal peptide" evidence="1">
    <location>
        <begin position="1"/>
        <end position="21"/>
    </location>
</feature>
<name>A0ABC9TIJ4_ENTFL</name>
<accession>A0ABC9TIJ4</accession>
<gene>
    <name evidence="2" type="ORF">D358_02018</name>
</gene>
<proteinExistence type="predicted"/>
<dbReference type="RefSeq" id="WP_016627474.1">
    <property type="nucleotide sequence ID" value="NZ_KE351821.1"/>
</dbReference>
<organism evidence="2 3">
    <name type="scientific">Enterococcus faecalis RP2S-4</name>
    <dbReference type="NCBI Taxonomy" id="1244145"/>
    <lineage>
        <taxon>Bacteria</taxon>
        <taxon>Bacillati</taxon>
        <taxon>Bacillota</taxon>
        <taxon>Bacilli</taxon>
        <taxon>Lactobacillales</taxon>
        <taxon>Enterococcaceae</taxon>
        <taxon>Enterococcus</taxon>
    </lineage>
</organism>
<evidence type="ECO:0000256" key="1">
    <source>
        <dbReference type="SAM" id="SignalP"/>
    </source>
</evidence>
<dbReference type="EMBL" id="ATIR01000068">
    <property type="protein sequence ID" value="EPI07139.1"/>
    <property type="molecule type" value="Genomic_DNA"/>
</dbReference>
<sequence>MMKKLSMIFATSVTLISMTFAGLGAVTADASAVKDVNGDDVVRGKTYFMKTNIINPDEGLPTTYYAIDEIRSIGRDFVSGTSEFRRAGKYYFAGSGSVEEGNDYDLSSSRDGRSWNYLPAAGVYPKGGIYLSSDVGDTSFKKSSSGGYELSVDGHSFIYNTASNSFNNVGSGKYFTMDFVPVN</sequence>
<keyword evidence="1" id="KW-0732">Signal</keyword>
<dbReference type="Proteomes" id="UP000015750">
    <property type="component" value="Unassembled WGS sequence"/>
</dbReference>
<evidence type="ECO:0000313" key="2">
    <source>
        <dbReference type="EMBL" id="EPI07139.1"/>
    </source>
</evidence>
<comment type="caution">
    <text evidence="2">The sequence shown here is derived from an EMBL/GenBank/DDBJ whole genome shotgun (WGS) entry which is preliminary data.</text>
</comment>
<dbReference type="AlphaFoldDB" id="A0ABC9TIJ4"/>
<reference evidence="2 3" key="1">
    <citation type="submission" date="2013-06" db="EMBL/GenBank/DDBJ databases">
        <authorList>
            <person name="Weinstock G."/>
            <person name="Sodergren E."/>
            <person name="Lobos E.A."/>
            <person name="Fulton L."/>
            <person name="Fulton R."/>
            <person name="Courtney L."/>
            <person name="Fronick C."/>
            <person name="O'Laughlin M."/>
            <person name="Godfrey J."/>
            <person name="Wilson R.M."/>
            <person name="Miner T."/>
            <person name="Farmer C."/>
            <person name="Delehaunty K."/>
            <person name="Cordes M."/>
            <person name="Minx P."/>
            <person name="Tomlinson C."/>
            <person name="Chen J."/>
            <person name="Wollam A."/>
            <person name="Pepin K.H."/>
            <person name="Bhonagiri V."/>
            <person name="Zhang X."/>
            <person name="Warren W."/>
            <person name="Mitreva M."/>
            <person name="Mardis E.R."/>
            <person name="Wilson R.K."/>
        </authorList>
    </citation>
    <scope>NUCLEOTIDE SEQUENCE [LARGE SCALE GENOMIC DNA]</scope>
    <source>
        <strain evidence="2 3">RP2S-4</strain>
    </source>
</reference>
<evidence type="ECO:0000313" key="3">
    <source>
        <dbReference type="Proteomes" id="UP000015750"/>
    </source>
</evidence>
<feature type="chain" id="PRO_5044823602" evidence="1">
    <location>
        <begin position="22"/>
        <end position="183"/>
    </location>
</feature>
<protein>
    <submittedName>
        <fullName evidence="2">Uncharacterized protein</fullName>
    </submittedName>
</protein>